<name>A0A9W4N3A3_9EURO</name>
<dbReference type="AlphaFoldDB" id="A0A9W4N3A3"/>
<dbReference type="Proteomes" id="UP001152649">
    <property type="component" value="Unassembled WGS sequence"/>
</dbReference>
<evidence type="ECO:0000313" key="1">
    <source>
        <dbReference type="EMBL" id="CAG8240622.1"/>
    </source>
</evidence>
<dbReference type="OrthoDB" id="4361601at2759"/>
<keyword evidence="2" id="KW-1185">Reference proteome</keyword>
<organism evidence="1 2">
    <name type="scientific">Penicillium salamii</name>
    <dbReference type="NCBI Taxonomy" id="1612424"/>
    <lineage>
        <taxon>Eukaryota</taxon>
        <taxon>Fungi</taxon>
        <taxon>Dikarya</taxon>
        <taxon>Ascomycota</taxon>
        <taxon>Pezizomycotina</taxon>
        <taxon>Eurotiomycetes</taxon>
        <taxon>Eurotiomycetidae</taxon>
        <taxon>Eurotiales</taxon>
        <taxon>Aspergillaceae</taxon>
        <taxon>Penicillium</taxon>
    </lineage>
</organism>
<comment type="caution">
    <text evidence="1">The sequence shown here is derived from an EMBL/GenBank/DDBJ whole genome shotgun (WGS) entry which is preliminary data.</text>
</comment>
<reference evidence="1" key="1">
    <citation type="submission" date="2021-07" db="EMBL/GenBank/DDBJ databases">
        <authorList>
            <person name="Branca A.L. A."/>
        </authorList>
    </citation>
    <scope>NUCLEOTIDE SEQUENCE</scope>
</reference>
<dbReference type="CDD" id="cd12148">
    <property type="entry name" value="fungal_TF_MHR"/>
    <property type="match status" value="1"/>
</dbReference>
<dbReference type="EMBL" id="CAJVPG010000019">
    <property type="protein sequence ID" value="CAG8240622.1"/>
    <property type="molecule type" value="Genomic_DNA"/>
</dbReference>
<protein>
    <submittedName>
        <fullName evidence="1">Uncharacterized protein</fullName>
    </submittedName>
</protein>
<gene>
    <name evidence="1" type="ORF">PSALAMII_LOCUS492</name>
</gene>
<accession>A0A9W4N3A3</accession>
<sequence length="257" mass="29207">MKTLSLLNAQVHDYYRSQDLIQDLFPSADIYESTGRANLSLGVEELPPQMTFTVLNLQLLEISHTISASTEIGMQSEWSLKCIEAELFRMKEHCSEVYANLSQSDSQLGAHQGSHDILDCYINYLLHLVFLPDLNRYLNGEITPETRISRSKCVTFAKASLRNFNLLAENMEFKSYAWYIRGVGSYYAERSAYALTRCLAGFQEGDQDEETRHILKHTLGIFSALSDRSIFSARGAFLLEHQCMSMPFNSYSSHLGL</sequence>
<proteinExistence type="predicted"/>
<evidence type="ECO:0000313" key="2">
    <source>
        <dbReference type="Proteomes" id="UP001152649"/>
    </source>
</evidence>